<dbReference type="Pfam" id="PF00855">
    <property type="entry name" value="PWWP"/>
    <property type="match status" value="1"/>
</dbReference>
<reference evidence="3" key="1">
    <citation type="submission" date="2021-03" db="EMBL/GenBank/DDBJ databases">
        <authorList>
            <consortium name="Genoscope - CEA"/>
            <person name="William W."/>
        </authorList>
    </citation>
    <scope>NUCLEOTIDE SEQUENCE</scope>
    <source>
        <strain evidence="3">Doubled-haploid Pahang</strain>
    </source>
</reference>
<name>A0A8D7F9B0_MUSAM</name>
<feature type="region of interest" description="Disordered" evidence="1">
    <location>
        <begin position="750"/>
        <end position="814"/>
    </location>
</feature>
<feature type="region of interest" description="Disordered" evidence="1">
    <location>
        <begin position="428"/>
        <end position="450"/>
    </location>
</feature>
<evidence type="ECO:0000259" key="2">
    <source>
        <dbReference type="PROSITE" id="PS50812"/>
    </source>
</evidence>
<organism evidence="3">
    <name type="scientific">Musa acuminata subsp. malaccensis</name>
    <name type="common">Wild banana</name>
    <name type="synonym">Musa malaccensis</name>
    <dbReference type="NCBI Taxonomy" id="214687"/>
    <lineage>
        <taxon>Eukaryota</taxon>
        <taxon>Viridiplantae</taxon>
        <taxon>Streptophyta</taxon>
        <taxon>Embryophyta</taxon>
        <taxon>Tracheophyta</taxon>
        <taxon>Spermatophyta</taxon>
        <taxon>Magnoliopsida</taxon>
        <taxon>Liliopsida</taxon>
        <taxon>Zingiberales</taxon>
        <taxon>Musaceae</taxon>
        <taxon>Musa</taxon>
    </lineage>
</organism>
<dbReference type="SUPFAM" id="SSF63748">
    <property type="entry name" value="Tudor/PWWP/MBT"/>
    <property type="match status" value="1"/>
</dbReference>
<dbReference type="AlphaFoldDB" id="A0A8D7F9B0"/>
<feature type="compositionally biased region" description="Polar residues" evidence="1">
    <location>
        <begin position="789"/>
        <end position="805"/>
    </location>
</feature>
<feature type="compositionally biased region" description="Basic and acidic residues" evidence="1">
    <location>
        <begin position="433"/>
        <end position="449"/>
    </location>
</feature>
<protein>
    <submittedName>
        <fullName evidence="3">(wild Malaysian banana) hypothetical protein</fullName>
    </submittedName>
</protein>
<feature type="domain" description="PWWP" evidence="2">
    <location>
        <begin position="18"/>
        <end position="73"/>
    </location>
</feature>
<dbReference type="InterPro" id="IPR044679">
    <property type="entry name" value="PWWP2-like"/>
</dbReference>
<dbReference type="Gene3D" id="2.30.30.140">
    <property type="match status" value="1"/>
</dbReference>
<sequence length="863" mass="96241">MGVSEGGDGGGSGVDCSVGTIIWVRRRNGSWWPGRILGPEELSVSHLMSPRSGTPVKLLGREDASVDWYNLEKSKRVKAFRCGEFDACIEKAEASLGVPIKKREKYARREDAILHALELERKQLEMKQQKQVITSNGITGKPLGTLKREFINLSASDTLTGNDESLINSKNAIRKTQMLPRKAGLLHEEENINNSMKMDDDHKNSKQIGREEDISDTFHRMRGLQDFGLRIASKKKLPKSVPWLTTKEPAENNMDAFPSAGHIVGGRGHVSSVKDALEINRKRSHGGVIEESLAKKRDRRRPLHQVLQSSAKLQSSDSSQFIHYPDIVRTQGRKDHMGIICRAKRSRCIYVPADSVDSQDGGYSSEDMQIPADQIGMDSLDRPGSLEEDCTSSGMIKMTDSDSSLKDYLETGMEEEDFLGGTMLDGQLFESGPEDRDASASHSSEKFEDVDNDEVPFPGNISQLHPYGHSADASAEAGVSKWHMKGKRNTRNLVKRPSNVRDGKNCVIGSDKYDVSLKEAAYGAKYSNLKLEKMEPFSQRTVEPDSYHIKEEDNYASDDVDLSDGDFLQEQVIGYTNQRYPLVSKAARDSGRRRIGMNNLGSDSHLMMTPGWEADGPSYVTRRKYWEESGECYDPVYSSHISREIGSNLFNVDLKVKASYQGEHVPLVSLMSRLNGKAIIGHPLQIEILEDGSTGQYFSSNPDESTAHQPVWRTARRTAMQRVPRSNPVSSLEDDEAGVSLYSEIENKHLPDMYSGHSKNQSRSTKKKVFHDLRPPLGNSQKKSLKRASLSSQKTRTLSSFATEQRNSRENGDVRLGRDRDILSGLMKPEGQLPSVTCVPVKVAFSRILEAVRRPSTAVTHHI</sequence>
<dbReference type="CDD" id="cd05162">
    <property type="entry name" value="PWWP"/>
    <property type="match status" value="1"/>
</dbReference>
<evidence type="ECO:0000313" key="3">
    <source>
        <dbReference type="EMBL" id="CAG1845114.1"/>
    </source>
</evidence>
<accession>A0A8D7F9B0</accession>
<dbReference type="InterPro" id="IPR000313">
    <property type="entry name" value="PWWP_dom"/>
</dbReference>
<proteinExistence type="predicted"/>
<dbReference type="PANTHER" id="PTHR33697:SF2">
    <property type="entry name" value="T17B22.17 PROTEIN"/>
    <property type="match status" value="1"/>
</dbReference>
<dbReference type="PANTHER" id="PTHR33697">
    <property type="entry name" value="T17B22.17 PROTEIN-RELATED"/>
    <property type="match status" value="1"/>
</dbReference>
<dbReference type="EMBL" id="HG996471">
    <property type="protein sequence ID" value="CAG1845114.1"/>
    <property type="molecule type" value="Genomic_DNA"/>
</dbReference>
<evidence type="ECO:0000256" key="1">
    <source>
        <dbReference type="SAM" id="MobiDB-lite"/>
    </source>
</evidence>
<dbReference type="PROSITE" id="PS50812">
    <property type="entry name" value="PWWP"/>
    <property type="match status" value="1"/>
</dbReference>
<gene>
    <name evidence="3" type="ORF">GSMUA_149090.1</name>
</gene>